<evidence type="ECO:0000313" key="10">
    <source>
        <dbReference type="EMBL" id="OGG96362.1"/>
    </source>
</evidence>
<dbReference type="PROSITE" id="PS00893">
    <property type="entry name" value="NUDIX_BOX"/>
    <property type="match status" value="1"/>
</dbReference>
<sequence length="181" mass="19877">MDPSIPVFETPWFSLRSRPNLGGQPYYYVQQLTSVAALARTKKGEFLVVSQIRPAMGGPVLEIPAGAIDPGETPDQAVLRELEEETGYRAQTARYLGAYAIDQRLSERLLIFFCDAAEAKGPPEPGLELLKFSEKAILRAIETGELAHISAAAAFGQAKLCGLLGKLSWTQLQVEFFHRVL</sequence>
<protein>
    <recommendedName>
        <fullName evidence="4">GDP-mannose pyrophosphatase</fullName>
    </recommendedName>
    <alternativeName>
        <fullName evidence="6">GDP-mannose hydrolase</fullName>
    </alternativeName>
    <alternativeName>
        <fullName evidence="7">GDPMK</fullName>
    </alternativeName>
</protein>
<dbReference type="InterPro" id="IPR020084">
    <property type="entry name" value="NUDIX_hydrolase_CS"/>
</dbReference>
<keyword evidence="5 8" id="KW-0378">Hydrolase</keyword>
<name>A0A1F6GE22_9PROT</name>
<dbReference type="Gene3D" id="3.90.79.10">
    <property type="entry name" value="Nucleoside Triphosphate Pyrophosphohydrolase"/>
    <property type="match status" value="1"/>
</dbReference>
<dbReference type="PANTHER" id="PTHR11839:SF18">
    <property type="entry name" value="NUDIX HYDROLASE DOMAIN-CONTAINING PROTEIN"/>
    <property type="match status" value="1"/>
</dbReference>
<dbReference type="Proteomes" id="UP000178449">
    <property type="component" value="Unassembled WGS sequence"/>
</dbReference>
<dbReference type="PANTHER" id="PTHR11839">
    <property type="entry name" value="UDP/ADP-SUGAR PYROPHOSPHATASE"/>
    <property type="match status" value="1"/>
</dbReference>
<evidence type="ECO:0000256" key="1">
    <source>
        <dbReference type="ARBA" id="ARBA00000847"/>
    </source>
</evidence>
<feature type="domain" description="Nudix hydrolase" evidence="9">
    <location>
        <begin position="29"/>
        <end position="154"/>
    </location>
</feature>
<evidence type="ECO:0000259" key="9">
    <source>
        <dbReference type="PROSITE" id="PS51462"/>
    </source>
</evidence>
<dbReference type="STRING" id="1817772.A2527_02030"/>
<comment type="similarity">
    <text evidence="3">Belongs to the Nudix hydrolase family. NudK subfamily.</text>
</comment>
<evidence type="ECO:0000313" key="11">
    <source>
        <dbReference type="Proteomes" id="UP000178449"/>
    </source>
</evidence>
<dbReference type="PROSITE" id="PS51462">
    <property type="entry name" value="NUDIX"/>
    <property type="match status" value="1"/>
</dbReference>
<evidence type="ECO:0000256" key="7">
    <source>
        <dbReference type="ARBA" id="ARBA00032272"/>
    </source>
</evidence>
<dbReference type="Pfam" id="PF00293">
    <property type="entry name" value="NUDIX"/>
    <property type="match status" value="1"/>
</dbReference>
<dbReference type="InterPro" id="IPR020476">
    <property type="entry name" value="Nudix_hydrolase"/>
</dbReference>
<evidence type="ECO:0000256" key="8">
    <source>
        <dbReference type="RuleBase" id="RU003476"/>
    </source>
</evidence>
<comment type="catalytic activity">
    <reaction evidence="1">
        <text>GDP-alpha-D-mannose + H2O = alpha-D-mannose 1-phosphate + GMP + 2 H(+)</text>
        <dbReference type="Rhea" id="RHEA:27978"/>
        <dbReference type="ChEBI" id="CHEBI:15377"/>
        <dbReference type="ChEBI" id="CHEBI:15378"/>
        <dbReference type="ChEBI" id="CHEBI:57527"/>
        <dbReference type="ChEBI" id="CHEBI:58115"/>
        <dbReference type="ChEBI" id="CHEBI:58409"/>
    </reaction>
</comment>
<dbReference type="InterPro" id="IPR000086">
    <property type="entry name" value="NUDIX_hydrolase_dom"/>
</dbReference>
<accession>A0A1F6GE22</accession>
<reference evidence="10 11" key="1">
    <citation type="journal article" date="2016" name="Nat. Commun.">
        <title>Thousands of microbial genomes shed light on interconnected biogeochemical processes in an aquifer system.</title>
        <authorList>
            <person name="Anantharaman K."/>
            <person name="Brown C.T."/>
            <person name="Hug L.A."/>
            <person name="Sharon I."/>
            <person name="Castelle C.J."/>
            <person name="Probst A.J."/>
            <person name="Thomas B.C."/>
            <person name="Singh A."/>
            <person name="Wilkins M.J."/>
            <person name="Karaoz U."/>
            <person name="Brodie E.L."/>
            <person name="Williams K.H."/>
            <person name="Hubbard S.S."/>
            <person name="Banfield J.F."/>
        </authorList>
    </citation>
    <scope>NUCLEOTIDE SEQUENCE [LARGE SCALE GENOMIC DNA]</scope>
</reference>
<comment type="cofactor">
    <cofactor evidence="2">
        <name>Mg(2+)</name>
        <dbReference type="ChEBI" id="CHEBI:18420"/>
    </cofactor>
</comment>
<comment type="caution">
    <text evidence="10">The sequence shown here is derived from an EMBL/GenBank/DDBJ whole genome shotgun (WGS) entry which is preliminary data.</text>
</comment>
<dbReference type="PRINTS" id="PR00502">
    <property type="entry name" value="NUDIXFAMILY"/>
</dbReference>
<dbReference type="EMBL" id="MFNE01000014">
    <property type="protein sequence ID" value="OGG96362.1"/>
    <property type="molecule type" value="Genomic_DNA"/>
</dbReference>
<evidence type="ECO:0000256" key="3">
    <source>
        <dbReference type="ARBA" id="ARBA00007275"/>
    </source>
</evidence>
<dbReference type="GO" id="GO:0019693">
    <property type="term" value="P:ribose phosphate metabolic process"/>
    <property type="evidence" value="ECO:0007669"/>
    <property type="project" value="TreeGrafter"/>
</dbReference>
<proteinExistence type="inferred from homology"/>
<evidence type="ECO:0000256" key="6">
    <source>
        <dbReference type="ARBA" id="ARBA00032162"/>
    </source>
</evidence>
<organism evidence="10 11">
    <name type="scientific">Candidatus Lambdaproteobacteria bacterium RIFOXYD2_FULL_50_16</name>
    <dbReference type="NCBI Taxonomy" id="1817772"/>
    <lineage>
        <taxon>Bacteria</taxon>
        <taxon>Pseudomonadati</taxon>
        <taxon>Pseudomonadota</taxon>
        <taxon>Candidatus Lambdaproteobacteria</taxon>
    </lineage>
</organism>
<evidence type="ECO:0000256" key="5">
    <source>
        <dbReference type="ARBA" id="ARBA00022801"/>
    </source>
</evidence>
<dbReference type="GO" id="GO:0006753">
    <property type="term" value="P:nucleoside phosphate metabolic process"/>
    <property type="evidence" value="ECO:0007669"/>
    <property type="project" value="TreeGrafter"/>
</dbReference>
<evidence type="ECO:0000256" key="2">
    <source>
        <dbReference type="ARBA" id="ARBA00001946"/>
    </source>
</evidence>
<evidence type="ECO:0000256" key="4">
    <source>
        <dbReference type="ARBA" id="ARBA00016377"/>
    </source>
</evidence>
<gene>
    <name evidence="10" type="ORF">A2527_02030</name>
</gene>
<dbReference type="GO" id="GO:0016462">
    <property type="term" value="F:pyrophosphatase activity"/>
    <property type="evidence" value="ECO:0007669"/>
    <property type="project" value="UniProtKB-ARBA"/>
</dbReference>
<dbReference type="CDD" id="cd03424">
    <property type="entry name" value="NUDIX_ADPRase_Nudt5_UGPPase_Nudt14"/>
    <property type="match status" value="1"/>
</dbReference>
<dbReference type="AlphaFoldDB" id="A0A1F6GE22"/>
<dbReference type="InterPro" id="IPR015797">
    <property type="entry name" value="NUDIX_hydrolase-like_dom_sf"/>
</dbReference>
<dbReference type="SUPFAM" id="SSF55811">
    <property type="entry name" value="Nudix"/>
    <property type="match status" value="1"/>
</dbReference>